<organism evidence="1 2">
    <name type="scientific">Fusarium torulosum</name>
    <dbReference type="NCBI Taxonomy" id="33205"/>
    <lineage>
        <taxon>Eukaryota</taxon>
        <taxon>Fungi</taxon>
        <taxon>Dikarya</taxon>
        <taxon>Ascomycota</taxon>
        <taxon>Pezizomycotina</taxon>
        <taxon>Sordariomycetes</taxon>
        <taxon>Hypocreomycetidae</taxon>
        <taxon>Hypocreales</taxon>
        <taxon>Nectriaceae</taxon>
        <taxon>Fusarium</taxon>
    </lineage>
</organism>
<evidence type="ECO:0000313" key="1">
    <source>
        <dbReference type="EMBL" id="SPJ93268.1"/>
    </source>
</evidence>
<dbReference type="EMBL" id="ONZP01001141">
    <property type="protein sequence ID" value="SPJ93268.1"/>
    <property type="molecule type" value="Genomic_DNA"/>
</dbReference>
<dbReference type="Proteomes" id="UP001187734">
    <property type="component" value="Unassembled WGS sequence"/>
</dbReference>
<protein>
    <submittedName>
        <fullName evidence="1">Uncharacterized protein</fullName>
    </submittedName>
</protein>
<evidence type="ECO:0000313" key="2">
    <source>
        <dbReference type="Proteomes" id="UP001187734"/>
    </source>
</evidence>
<dbReference type="AlphaFoldDB" id="A0AAE8MPT8"/>
<comment type="caution">
    <text evidence="1">The sequence shown here is derived from an EMBL/GenBank/DDBJ whole genome shotgun (WGS) entry which is preliminary data.</text>
</comment>
<keyword evidence="2" id="KW-1185">Reference proteome</keyword>
<name>A0AAE8MPT8_9HYPO</name>
<accession>A0AAE8MPT8</accession>
<reference evidence="1" key="1">
    <citation type="submission" date="2018-03" db="EMBL/GenBank/DDBJ databases">
        <authorList>
            <person name="Guldener U."/>
        </authorList>
    </citation>
    <scope>NUCLEOTIDE SEQUENCE</scope>
</reference>
<gene>
    <name evidence="1" type="ORF">FTOL_13874</name>
</gene>
<sequence length="17" mass="1854">MYLESSIEISGPATSIR</sequence>
<proteinExistence type="predicted"/>